<protein>
    <submittedName>
        <fullName evidence="1">Uncharacterized protein</fullName>
    </submittedName>
</protein>
<proteinExistence type="predicted"/>
<organism evidence="1">
    <name type="scientific">marine sediment metagenome</name>
    <dbReference type="NCBI Taxonomy" id="412755"/>
    <lineage>
        <taxon>unclassified sequences</taxon>
        <taxon>metagenomes</taxon>
        <taxon>ecological metagenomes</taxon>
    </lineage>
</organism>
<sequence>VFWTGADDQEVSSIISDDGPRAGGFGPDTPAFRGIAYMLVDTLPLWLYGNRIPNVNVILGKGEGAGITAEYPYTQFERLTGDGETLPIHDYVIDPARGYIYAEWDDRVAKYDYIDGVVLWDQKITSIWPGIEWEITTLIGR</sequence>
<reference evidence="1" key="1">
    <citation type="journal article" date="2014" name="Front. Microbiol.">
        <title>High frequency of phylogenetically diverse reductive dehalogenase-homologous genes in deep subseafloor sedimentary metagenomes.</title>
        <authorList>
            <person name="Kawai M."/>
            <person name="Futagami T."/>
            <person name="Toyoda A."/>
            <person name="Takaki Y."/>
            <person name="Nishi S."/>
            <person name="Hori S."/>
            <person name="Arai W."/>
            <person name="Tsubouchi T."/>
            <person name="Morono Y."/>
            <person name="Uchiyama I."/>
            <person name="Ito T."/>
            <person name="Fujiyama A."/>
            <person name="Inagaki F."/>
            <person name="Takami H."/>
        </authorList>
    </citation>
    <scope>NUCLEOTIDE SEQUENCE</scope>
    <source>
        <strain evidence="1">Expedition CK06-06</strain>
    </source>
</reference>
<feature type="non-terminal residue" evidence="1">
    <location>
        <position position="141"/>
    </location>
</feature>
<name>X0YWQ2_9ZZZZ</name>
<evidence type="ECO:0000313" key="1">
    <source>
        <dbReference type="EMBL" id="GAG50992.1"/>
    </source>
</evidence>
<comment type="caution">
    <text evidence="1">The sequence shown here is derived from an EMBL/GenBank/DDBJ whole genome shotgun (WGS) entry which is preliminary data.</text>
</comment>
<accession>X0YWQ2</accession>
<feature type="non-terminal residue" evidence="1">
    <location>
        <position position="1"/>
    </location>
</feature>
<dbReference type="EMBL" id="BARS01057398">
    <property type="protein sequence ID" value="GAG50992.1"/>
    <property type="molecule type" value="Genomic_DNA"/>
</dbReference>
<gene>
    <name evidence="1" type="ORF">S01H1_84168</name>
</gene>
<dbReference type="AlphaFoldDB" id="X0YWQ2"/>